<gene>
    <name evidence="1" type="ORF">AGLY_009668</name>
</gene>
<evidence type="ECO:0000313" key="2">
    <source>
        <dbReference type="Proteomes" id="UP000475862"/>
    </source>
</evidence>
<proteinExistence type="predicted"/>
<evidence type="ECO:0000313" key="1">
    <source>
        <dbReference type="EMBL" id="KAE9532587.1"/>
    </source>
</evidence>
<protein>
    <submittedName>
        <fullName evidence="1">Uncharacterized protein</fullName>
    </submittedName>
</protein>
<dbReference type="EMBL" id="VYZN01000038">
    <property type="protein sequence ID" value="KAE9532587.1"/>
    <property type="molecule type" value="Genomic_DNA"/>
</dbReference>
<keyword evidence="2" id="KW-1185">Reference proteome</keyword>
<sequence>MSLIIKTTLNVWEMEKEFDIILFIDKNDVPNREYWKDECFRRINAKYPFQEFATSIINAPEKSCAFVYSVYGKSICCLLLNGSRHQRKNENVNKKHDHGMYKKKKSSAASDVETGLRTIRDRLTGYRYLAVQGLVQPAAYDFELIFQTVFHGDSGELWLCGQPRHFPSPRERVHTVNLFNYDRGARHVKVLEKNNTNDRKSSNKIILRMPTLFIPKMEPTVVPTKIAAIELLQSNDDCERLTMQQPNIPVIKIMPQNIWELDKDIDIILFINLETIYMDDWEDEVVERVNDRYPFKKRMLKDIQIMPFSSGTVRIYRQNGVSIFCIFFNNRMTILGDWMEGALNSIKRMLAGHVQLAIQQDLTLSKFQSNVYSNLYFVFQSVFTYDTVVIWLCGSHM</sequence>
<dbReference type="OrthoDB" id="6575552at2759"/>
<accession>A0A6G0TGH8</accession>
<reference evidence="1 2" key="1">
    <citation type="submission" date="2019-08" db="EMBL/GenBank/DDBJ databases">
        <title>The genome of the soybean aphid Biotype 1, its phylome, world population structure and adaptation to the North American continent.</title>
        <authorList>
            <person name="Giordano R."/>
            <person name="Donthu R.K."/>
            <person name="Hernandez A.G."/>
            <person name="Wright C.L."/>
            <person name="Zimin A.V."/>
        </authorList>
    </citation>
    <scope>NUCLEOTIDE SEQUENCE [LARGE SCALE GENOMIC DNA]</scope>
    <source>
        <tissue evidence="1">Whole aphids</tissue>
    </source>
</reference>
<dbReference type="AlphaFoldDB" id="A0A6G0TGH8"/>
<dbReference type="Proteomes" id="UP000475862">
    <property type="component" value="Unassembled WGS sequence"/>
</dbReference>
<comment type="caution">
    <text evidence="1">The sequence shown here is derived from an EMBL/GenBank/DDBJ whole genome shotgun (WGS) entry which is preliminary data.</text>
</comment>
<organism evidence="1 2">
    <name type="scientific">Aphis glycines</name>
    <name type="common">Soybean aphid</name>
    <dbReference type="NCBI Taxonomy" id="307491"/>
    <lineage>
        <taxon>Eukaryota</taxon>
        <taxon>Metazoa</taxon>
        <taxon>Ecdysozoa</taxon>
        <taxon>Arthropoda</taxon>
        <taxon>Hexapoda</taxon>
        <taxon>Insecta</taxon>
        <taxon>Pterygota</taxon>
        <taxon>Neoptera</taxon>
        <taxon>Paraneoptera</taxon>
        <taxon>Hemiptera</taxon>
        <taxon>Sternorrhyncha</taxon>
        <taxon>Aphidomorpha</taxon>
        <taxon>Aphidoidea</taxon>
        <taxon>Aphididae</taxon>
        <taxon>Aphidini</taxon>
        <taxon>Aphis</taxon>
        <taxon>Aphis</taxon>
    </lineage>
</organism>
<name>A0A6G0TGH8_APHGL</name>